<accession>A0A0C3H9B1</accession>
<reference evidence="2" key="2">
    <citation type="submission" date="2015-01" db="EMBL/GenBank/DDBJ databases">
        <title>Evolutionary Origins and Diversification of the Mycorrhizal Mutualists.</title>
        <authorList>
            <consortium name="DOE Joint Genome Institute"/>
            <consortium name="Mycorrhizal Genomics Consortium"/>
            <person name="Kohler A."/>
            <person name="Kuo A."/>
            <person name="Nagy L.G."/>
            <person name="Floudas D."/>
            <person name="Copeland A."/>
            <person name="Barry K.W."/>
            <person name="Cichocki N."/>
            <person name="Veneault-Fourrey C."/>
            <person name="LaButti K."/>
            <person name="Lindquist E.A."/>
            <person name="Lipzen A."/>
            <person name="Lundell T."/>
            <person name="Morin E."/>
            <person name="Murat C."/>
            <person name="Riley R."/>
            <person name="Ohm R."/>
            <person name="Sun H."/>
            <person name="Tunlid A."/>
            <person name="Henrissat B."/>
            <person name="Grigoriev I.V."/>
            <person name="Hibbett D.S."/>
            <person name="Martin F."/>
        </authorList>
    </citation>
    <scope>NUCLEOTIDE SEQUENCE [LARGE SCALE GENOMIC DNA]</scope>
    <source>
        <strain evidence="2">Zn</strain>
    </source>
</reference>
<dbReference type="Proteomes" id="UP000054321">
    <property type="component" value="Unassembled WGS sequence"/>
</dbReference>
<dbReference type="OrthoDB" id="25129at2759"/>
<evidence type="ECO:0000313" key="1">
    <source>
        <dbReference type="EMBL" id="KIM99849.1"/>
    </source>
</evidence>
<gene>
    <name evidence="1" type="ORF">OIDMADRAFT_55747</name>
</gene>
<protein>
    <recommendedName>
        <fullName evidence="3">Aminoglycoside phosphotransferase domain-containing protein</fullName>
    </recommendedName>
</protein>
<organism evidence="1 2">
    <name type="scientific">Oidiodendron maius (strain Zn)</name>
    <dbReference type="NCBI Taxonomy" id="913774"/>
    <lineage>
        <taxon>Eukaryota</taxon>
        <taxon>Fungi</taxon>
        <taxon>Dikarya</taxon>
        <taxon>Ascomycota</taxon>
        <taxon>Pezizomycotina</taxon>
        <taxon>Leotiomycetes</taxon>
        <taxon>Leotiomycetes incertae sedis</taxon>
        <taxon>Myxotrichaceae</taxon>
        <taxon>Oidiodendron</taxon>
    </lineage>
</organism>
<proteinExistence type="predicted"/>
<sequence>MLCSGRSHSGAILLAASGYGSQSMGIIDWEFSGLGRGPNGDMSQFLAVLHLLLMATSPRSQRHRVLDSFIQGVCLAYHQHSSKWLGRLYLRVPSQGNAAQPDPETRSESLQIFRSALILHGREMINNAVEQEWHDSPHKERSVLIQEMVHKGAWYLKMAGNDIEGMLDAANVEELLKEDNRVMLGLFGIDH</sequence>
<reference evidence="1 2" key="1">
    <citation type="submission" date="2014-04" db="EMBL/GenBank/DDBJ databases">
        <authorList>
            <consortium name="DOE Joint Genome Institute"/>
            <person name="Kuo A."/>
            <person name="Martino E."/>
            <person name="Perotto S."/>
            <person name="Kohler A."/>
            <person name="Nagy L.G."/>
            <person name="Floudas D."/>
            <person name="Copeland A."/>
            <person name="Barry K.W."/>
            <person name="Cichocki N."/>
            <person name="Veneault-Fourrey C."/>
            <person name="LaButti K."/>
            <person name="Lindquist E.A."/>
            <person name="Lipzen A."/>
            <person name="Lundell T."/>
            <person name="Morin E."/>
            <person name="Murat C."/>
            <person name="Sun H."/>
            <person name="Tunlid A."/>
            <person name="Henrissat B."/>
            <person name="Grigoriev I.V."/>
            <person name="Hibbett D.S."/>
            <person name="Martin F."/>
            <person name="Nordberg H.P."/>
            <person name="Cantor M.N."/>
            <person name="Hua S.X."/>
        </authorList>
    </citation>
    <scope>NUCLEOTIDE SEQUENCE [LARGE SCALE GENOMIC DNA]</scope>
    <source>
        <strain evidence="1 2">Zn</strain>
    </source>
</reference>
<name>A0A0C3H9B1_OIDMZ</name>
<dbReference type="EMBL" id="KN832878">
    <property type="protein sequence ID" value="KIM99849.1"/>
    <property type="molecule type" value="Genomic_DNA"/>
</dbReference>
<evidence type="ECO:0000313" key="2">
    <source>
        <dbReference type="Proteomes" id="UP000054321"/>
    </source>
</evidence>
<dbReference type="InParanoid" id="A0A0C3H9B1"/>
<keyword evidence="2" id="KW-1185">Reference proteome</keyword>
<evidence type="ECO:0008006" key="3">
    <source>
        <dbReference type="Google" id="ProtNLM"/>
    </source>
</evidence>
<dbReference type="HOGENOM" id="CLU_123968_0_0_1"/>
<dbReference type="AlphaFoldDB" id="A0A0C3H9B1"/>